<reference evidence="3 4" key="2">
    <citation type="submission" date="2019-09" db="EMBL/GenBank/DDBJ databases">
        <authorList>
            <person name="Jin C."/>
        </authorList>
    </citation>
    <scope>NUCLEOTIDE SEQUENCE [LARGE SCALE GENOMIC DNA]</scope>
    <source>
        <strain evidence="3 4">AN110305</strain>
    </source>
</reference>
<keyword evidence="2" id="KW-0472">Membrane</keyword>
<feature type="transmembrane region" description="Helical" evidence="2">
    <location>
        <begin position="538"/>
        <end position="557"/>
    </location>
</feature>
<dbReference type="PRINTS" id="PR00702">
    <property type="entry name" value="ACRIFLAVINRP"/>
</dbReference>
<feature type="transmembrane region" description="Helical" evidence="2">
    <location>
        <begin position="862"/>
        <end position="881"/>
    </location>
</feature>
<feature type="transmembrane region" description="Helical" evidence="2">
    <location>
        <begin position="441"/>
        <end position="461"/>
    </location>
</feature>
<dbReference type="Gene3D" id="3.30.70.1440">
    <property type="entry name" value="Multidrug efflux transporter AcrB pore domain"/>
    <property type="match status" value="1"/>
</dbReference>
<dbReference type="Gene3D" id="3.30.70.1320">
    <property type="entry name" value="Multidrug efflux transporter AcrB pore domain like"/>
    <property type="match status" value="1"/>
</dbReference>
<feature type="transmembrane region" description="Helical" evidence="2">
    <location>
        <begin position="396"/>
        <end position="420"/>
    </location>
</feature>
<dbReference type="InterPro" id="IPR001036">
    <property type="entry name" value="Acrflvin-R"/>
</dbReference>
<reference evidence="3 4" key="1">
    <citation type="submission" date="2019-09" db="EMBL/GenBank/DDBJ databases">
        <title>Goodfellowia gen. nov., a new genus of the Pseudonocardineae related to Actinoalloteichus, containing Goodfellowia coeruleoviolacea gen. nov., comb. nov. gen. nov., comb. nov.</title>
        <authorList>
            <person name="Labeda D."/>
        </authorList>
    </citation>
    <scope>NUCLEOTIDE SEQUENCE [LARGE SCALE GENOMIC DNA]</scope>
    <source>
        <strain evidence="3 4">AN110305</strain>
    </source>
</reference>
<evidence type="ECO:0000256" key="1">
    <source>
        <dbReference type="SAM" id="MobiDB-lite"/>
    </source>
</evidence>
<feature type="transmembrane region" description="Helical" evidence="2">
    <location>
        <begin position="914"/>
        <end position="938"/>
    </location>
</feature>
<name>A0A5B2XWD8_9PSEU</name>
<keyword evidence="2" id="KW-1133">Transmembrane helix</keyword>
<feature type="transmembrane region" description="Helical" evidence="2">
    <location>
        <begin position="993"/>
        <end position="1015"/>
    </location>
</feature>
<dbReference type="SUPFAM" id="SSF82714">
    <property type="entry name" value="Multidrug efflux transporter AcrB TolC docking domain, DN and DC subdomains"/>
    <property type="match status" value="2"/>
</dbReference>
<dbReference type="GO" id="GO:0042910">
    <property type="term" value="F:xenobiotic transmembrane transporter activity"/>
    <property type="evidence" value="ECO:0007669"/>
    <property type="project" value="TreeGrafter"/>
</dbReference>
<feature type="transmembrane region" description="Helical" evidence="2">
    <location>
        <begin position="959"/>
        <end position="981"/>
    </location>
</feature>
<keyword evidence="2" id="KW-0812">Transmembrane</keyword>
<accession>A0A5B2XWD8</accession>
<dbReference type="Gene3D" id="1.20.1640.10">
    <property type="entry name" value="Multidrug efflux transporter AcrB transmembrane domain"/>
    <property type="match status" value="2"/>
</dbReference>
<proteinExistence type="predicted"/>
<dbReference type="SUPFAM" id="SSF82866">
    <property type="entry name" value="Multidrug efflux transporter AcrB transmembrane domain"/>
    <property type="match status" value="2"/>
</dbReference>
<dbReference type="Gene3D" id="3.30.70.1430">
    <property type="entry name" value="Multidrug efflux transporter AcrB pore domain"/>
    <property type="match status" value="2"/>
</dbReference>
<evidence type="ECO:0000313" key="4">
    <source>
        <dbReference type="Proteomes" id="UP000323454"/>
    </source>
</evidence>
<dbReference type="Proteomes" id="UP000323454">
    <property type="component" value="Unassembled WGS sequence"/>
</dbReference>
<organism evidence="3 4">
    <name type="scientific">Solihabitans fulvus</name>
    <dbReference type="NCBI Taxonomy" id="1892852"/>
    <lineage>
        <taxon>Bacteria</taxon>
        <taxon>Bacillati</taxon>
        <taxon>Actinomycetota</taxon>
        <taxon>Actinomycetes</taxon>
        <taxon>Pseudonocardiales</taxon>
        <taxon>Pseudonocardiaceae</taxon>
        <taxon>Solihabitans</taxon>
    </lineage>
</organism>
<dbReference type="PANTHER" id="PTHR32063:SF0">
    <property type="entry name" value="SWARMING MOTILITY PROTEIN SWRC"/>
    <property type="match status" value="1"/>
</dbReference>
<dbReference type="Pfam" id="PF00873">
    <property type="entry name" value="ACR_tran"/>
    <property type="match status" value="1"/>
</dbReference>
<feature type="transmembrane region" description="Helical" evidence="2">
    <location>
        <begin position="473"/>
        <end position="500"/>
    </location>
</feature>
<dbReference type="AlphaFoldDB" id="A0A5B2XWD8"/>
<feature type="transmembrane region" description="Helical" evidence="2">
    <location>
        <begin position="888"/>
        <end position="908"/>
    </location>
</feature>
<keyword evidence="4" id="KW-1185">Reference proteome</keyword>
<feature type="transmembrane region" description="Helical" evidence="2">
    <location>
        <begin position="373"/>
        <end position="390"/>
    </location>
</feature>
<feature type="region of interest" description="Disordered" evidence="1">
    <location>
        <begin position="1026"/>
        <end position="1045"/>
    </location>
</feature>
<dbReference type="GO" id="GO:0005886">
    <property type="term" value="C:plasma membrane"/>
    <property type="evidence" value="ECO:0007669"/>
    <property type="project" value="TreeGrafter"/>
</dbReference>
<dbReference type="PANTHER" id="PTHR32063">
    <property type="match status" value="1"/>
</dbReference>
<protein>
    <submittedName>
        <fullName evidence="3">Efflux RND transporter permease subunit</fullName>
    </submittedName>
</protein>
<dbReference type="EMBL" id="VUOB01000001">
    <property type="protein sequence ID" value="KAA2267021.1"/>
    <property type="molecule type" value="Genomic_DNA"/>
</dbReference>
<feature type="transmembrane region" description="Helical" evidence="2">
    <location>
        <begin position="348"/>
        <end position="366"/>
    </location>
</feature>
<dbReference type="OrthoDB" id="3306666at2"/>
<evidence type="ECO:0000313" key="3">
    <source>
        <dbReference type="EMBL" id="KAA2267021.1"/>
    </source>
</evidence>
<dbReference type="RefSeq" id="WP_149847329.1">
    <property type="nucleotide sequence ID" value="NZ_VUOB01000001.1"/>
</dbReference>
<gene>
    <name evidence="3" type="ORF">F0L68_00340</name>
</gene>
<dbReference type="Gene3D" id="3.30.2090.10">
    <property type="entry name" value="Multidrug efflux transporter AcrB TolC docking domain, DN and DC subdomains"/>
    <property type="match status" value="2"/>
</dbReference>
<sequence length="1045" mass="108301">MRHLARISLANRALITLMSIGLLLFGLFAAGSLKQELLPSISQPSVTVTAVYPGAGPKIVERTVTEKIEQAVQGSQGQEKMTSLSRNGMAVVSLEYKFGTDIGKTTQDLQQKLSRIQSELPAGVTPSVGTQSIADIPAVYLAASADNDQDLAKKLQDTATAELKSIPGVSDAVVTGVRDQQVEVRLDRAKLAAAGLSVDGVEAALRTAGTPLPAGQVNEGANAFPIQVGGTFNTLADVQNFLLTPDPMALAAAGADRAAAPKPVTLGEVADVKQVLAESTSLTRTDGKPSLGLAVMTGQDGNVVSISDAVKAKLPDLAKKLGGGAAFTVVFDQAPFIQSSIKDLTTEGLLGLLFAALVILIFLLSLRSTLVTLVSIPLSLLVALIGLWVGGMSLNLLTLGGLTIAIGRVVDDSIVVIENIKRHLSQGKEKRSAVLDAVREVSGAVTASTLTTVAVFLPIAFTSGLVGQLFSAFSLTVTIALIASLLVSLTVVPVLAFWFLKAPKPGAQAAETRRDESGFLQRAYLPVIGFAVRKRKTVLAIGLLLLIGTFGVLLPMVKTNFLDQSGQDTFTAKQELPPGTNLTTTDEAAKKVETVLRAVPGVKSYQVTVGGGGVASGGGDSGTNTADYYVTAKPGVDVKTVQQQVRDATAKLSDVGKVTVAEGQQGGLGGSGVAVTVSAQDEATLATAADQVTKAVQGAPNAGEVTSGLAKAADEITIRVDQRKAAALGLSEAQVGRVISRITRSDKVAKLNVDGKQQDITVRDATTLADTTALRQLPVSSAGGQTVRLEQIAEIVKAPAQTQINRIDGKMATTVTAKTTDKDLGAVSKDITKRVGDLTLPAGATATLGGVSQQQSDSFSSLGLAMLAAILIVYLIMVGTFRSLVQPLILLVSIPFAATGGIGLLLLTDTPLGLASMIGALMLVGIVVTNAIVLLDLIRQYREQGMSVRDAVVEGCRHRLRPVLMTAVATICALTPMALGITGGGGFISKPLAVIVIGGLITSTILTLVLIPTLYTMTEGVKERRKARRGKVEDAVEPELATTSA</sequence>
<evidence type="ECO:0000256" key="2">
    <source>
        <dbReference type="SAM" id="Phobius"/>
    </source>
</evidence>
<dbReference type="InterPro" id="IPR027463">
    <property type="entry name" value="AcrB_DN_DC_subdom"/>
</dbReference>
<comment type="caution">
    <text evidence="3">The sequence shown here is derived from an EMBL/GenBank/DDBJ whole genome shotgun (WGS) entry which is preliminary data.</text>
</comment>
<dbReference type="SUPFAM" id="SSF82693">
    <property type="entry name" value="Multidrug efflux transporter AcrB pore domain, PN1, PN2, PC1 and PC2 subdomains"/>
    <property type="match status" value="3"/>
</dbReference>